<evidence type="ECO:0008006" key="4">
    <source>
        <dbReference type="Google" id="ProtNLM"/>
    </source>
</evidence>
<dbReference type="InterPro" id="IPR000626">
    <property type="entry name" value="Ubiquitin-like_dom"/>
</dbReference>
<dbReference type="Gene3D" id="3.10.20.90">
    <property type="entry name" value="Phosphatidylinositol 3-kinase Catalytic Subunit, Chain A, domain 1"/>
    <property type="match status" value="1"/>
</dbReference>
<accession>A0A1B6DXQ1</accession>
<dbReference type="AlphaFoldDB" id="A0A1B6DXQ1"/>
<dbReference type="InterPro" id="IPR029071">
    <property type="entry name" value="Ubiquitin-like_domsf"/>
</dbReference>
<feature type="domain" description="UBA" evidence="1">
    <location>
        <begin position="449"/>
        <end position="489"/>
    </location>
</feature>
<proteinExistence type="predicted"/>
<dbReference type="Pfam" id="PF00627">
    <property type="entry name" value="UBA"/>
    <property type="match status" value="1"/>
</dbReference>
<evidence type="ECO:0000259" key="2">
    <source>
        <dbReference type="PROSITE" id="PS50053"/>
    </source>
</evidence>
<organism evidence="3">
    <name type="scientific">Clastoptera arizonana</name>
    <name type="common">Arizona spittle bug</name>
    <dbReference type="NCBI Taxonomy" id="38151"/>
    <lineage>
        <taxon>Eukaryota</taxon>
        <taxon>Metazoa</taxon>
        <taxon>Ecdysozoa</taxon>
        <taxon>Arthropoda</taxon>
        <taxon>Hexapoda</taxon>
        <taxon>Insecta</taxon>
        <taxon>Pterygota</taxon>
        <taxon>Neoptera</taxon>
        <taxon>Paraneoptera</taxon>
        <taxon>Hemiptera</taxon>
        <taxon>Auchenorrhyncha</taxon>
        <taxon>Cercopoidea</taxon>
        <taxon>Clastopteridae</taxon>
        <taxon>Clastoptera</taxon>
    </lineage>
</organism>
<feature type="domain" description="UBA" evidence="1">
    <location>
        <begin position="376"/>
        <end position="416"/>
    </location>
</feature>
<evidence type="ECO:0000259" key="1">
    <source>
        <dbReference type="PROSITE" id="PS50030"/>
    </source>
</evidence>
<dbReference type="InterPro" id="IPR011990">
    <property type="entry name" value="TPR-like_helical_dom_sf"/>
</dbReference>
<dbReference type="SUPFAM" id="SSF48452">
    <property type="entry name" value="TPR-like"/>
    <property type="match status" value="1"/>
</dbReference>
<gene>
    <name evidence="3" type="ORF">g.15459</name>
</gene>
<dbReference type="SMART" id="SM00213">
    <property type="entry name" value="UBQ"/>
    <property type="match status" value="1"/>
</dbReference>
<dbReference type="CDD" id="cd14291">
    <property type="entry name" value="UBA1_NUB1_like"/>
    <property type="match status" value="1"/>
</dbReference>
<dbReference type="InterPro" id="IPR015940">
    <property type="entry name" value="UBA"/>
</dbReference>
<dbReference type="PANTHER" id="PTHR12948">
    <property type="entry name" value="NEDD8 ULTIMATE BUSTER-1 BS4 PROTEIN"/>
    <property type="match status" value="1"/>
</dbReference>
<feature type="domain" description="Ubiquitin-like" evidence="2">
    <location>
        <begin position="107"/>
        <end position="179"/>
    </location>
</feature>
<dbReference type="Pfam" id="PF18037">
    <property type="entry name" value="Ubiquitin_5"/>
    <property type="match status" value="1"/>
</dbReference>
<dbReference type="Gene3D" id="1.10.8.10">
    <property type="entry name" value="DNA helicase RuvA subunit, C-terminal domain"/>
    <property type="match status" value="3"/>
</dbReference>
<feature type="domain" description="UBA" evidence="1">
    <location>
        <begin position="501"/>
        <end position="541"/>
    </location>
</feature>
<dbReference type="Gene3D" id="1.25.40.10">
    <property type="entry name" value="Tetratricopeptide repeat domain"/>
    <property type="match status" value="1"/>
</dbReference>
<dbReference type="SUPFAM" id="SSF46934">
    <property type="entry name" value="UBA-like"/>
    <property type="match status" value="3"/>
</dbReference>
<protein>
    <recommendedName>
        <fullName evidence="4">NEDD8 ultimate buster 1</fullName>
    </recommendedName>
</protein>
<dbReference type="PROSITE" id="PS50053">
    <property type="entry name" value="UBIQUITIN_2"/>
    <property type="match status" value="1"/>
</dbReference>
<dbReference type="PROSITE" id="PS50030">
    <property type="entry name" value="UBA"/>
    <property type="match status" value="3"/>
</dbReference>
<name>A0A1B6DXQ1_9HEMI</name>
<reference evidence="3" key="1">
    <citation type="submission" date="2015-12" db="EMBL/GenBank/DDBJ databases">
        <title>De novo transcriptome assembly of four potential Pierce s Disease insect vectors from Arizona vineyards.</title>
        <authorList>
            <person name="Tassone E.E."/>
        </authorList>
    </citation>
    <scope>NUCLEOTIDE SEQUENCE</scope>
</reference>
<dbReference type="GO" id="GO:2000058">
    <property type="term" value="P:regulation of ubiquitin-dependent protein catabolic process"/>
    <property type="evidence" value="ECO:0007669"/>
    <property type="project" value="TreeGrafter"/>
</dbReference>
<dbReference type="SUPFAM" id="SSF54236">
    <property type="entry name" value="Ubiquitin-like"/>
    <property type="match status" value="1"/>
</dbReference>
<dbReference type="InterPro" id="IPR009060">
    <property type="entry name" value="UBA-like_sf"/>
</dbReference>
<dbReference type="InterPro" id="IPR039749">
    <property type="entry name" value="NUB1"/>
</dbReference>
<dbReference type="SMART" id="SM00165">
    <property type="entry name" value="UBA"/>
    <property type="match status" value="3"/>
</dbReference>
<sequence length="612" mass="69745">MIKCILWYVIINNSNFFVMSQNLKFDNILSRIREQLNLNKIKLWLPPYADTTTVESHTDEGLCALAVKYSSLLNFDKEMCLTALKQLQKHSLDRVKEKEVFKETGLATIKIKVSSRISQILSLQIHLSDMAEKLIQKVSDLLCIPKERIKLVANGKVLNDKLDLFTQGVKNGMNIMAMLLAEKPQELIEHEKRVNAVEGTKEDLALLTSGSSSYLQLEDQSGRRLNLPEAERNALVTAMALHEKGRAALKREDYSLALVNYLEADEKFSTCTSELLKCVDNYALLHLDIAWCYLCLGNVSQIPDAEKRLKECENKFHQSYGTNMERLLAIKGSTGNEAVLFLRLHLLQGIVYYHTNKSVEARELLRRTEDELKCLKVDDASLCALFELGFTQIEARIGLRATKGNLNAAADYIHKRRQERAEMKKKNLEQEKLEKEKRRLGLCADGVHYVEPRFVNQLVDMGFAYYKVVAALQKSNNNIGTALQLIQEQPHLLQIPNLKQKVDKVFITQVTAMGFDPRMAKVALQRNNLDIDRAVAELLACGGNIEDIDLDKLYASSDEDETEKLNKKRKRENERKALNRLADGISNDCDEFLDITLSQEEVFLKEYLSLLE</sequence>
<dbReference type="InterPro" id="IPR041207">
    <property type="entry name" value="NUB1_ubiquitin-like_dom"/>
</dbReference>
<dbReference type="EMBL" id="GEDC01006842">
    <property type="protein sequence ID" value="JAS30456.1"/>
    <property type="molecule type" value="Transcribed_RNA"/>
</dbReference>
<evidence type="ECO:0000313" key="3">
    <source>
        <dbReference type="EMBL" id="JAS30456.1"/>
    </source>
</evidence>
<dbReference type="PANTHER" id="PTHR12948:SF3">
    <property type="entry name" value="NEDD8 ULTIMATE BUSTER 1"/>
    <property type="match status" value="1"/>
</dbReference>
<dbReference type="CDD" id="cd14270">
    <property type="entry name" value="UBA"/>
    <property type="match status" value="1"/>
</dbReference>